<feature type="transmembrane region" description="Helical" evidence="4">
    <location>
        <begin position="342"/>
        <end position="360"/>
    </location>
</feature>
<evidence type="ECO:0000256" key="1">
    <source>
        <dbReference type="ARBA" id="ARBA00007535"/>
    </source>
</evidence>
<dbReference type="InterPro" id="IPR019385">
    <property type="entry name" value="PHAX_RNA-binding_domain"/>
</dbReference>
<accession>A0ABM3QNQ9</accession>
<keyword evidence="4" id="KW-1133">Transmembrane helix</keyword>
<sequence length="363" mass="40849">MESILDTIEEEVSFGNSDDAEMMDIEEGEVVDGHVLGKTNDRNDKEVKMDSQGGNIQPAKKTRRKKKNKKRKKGPPASDGENIDSFVLDVCKRFRERKSYLVYAAVGVLGVFAIKELLKEVVAVQACGGQKTALGDRHRTGGGILWNILKARDPNAYKEIMKKGTEFEISSRNLDRVRKLKSAMTRLTARVQKVRDELEQLLDDDDDMADLYLSRKLAVPASPVSGSGAAWFPSSPTVISKISRASRARVVTGRGDDNDVEELEMLLEAYFMQIDGTLNKLTTLREYIDDTEDYINIQLDNHRNQLIQLELFLSSGTVCLSIYSLVTAIFGIYTWMEHHGYIFKWVIIISAGTFFGYNRICSL</sequence>
<dbReference type="Gene3D" id="1.20.58.340">
    <property type="entry name" value="Magnesium transport protein CorA, transmembrane region"/>
    <property type="match status" value="1"/>
</dbReference>
<keyword evidence="6" id="KW-1185">Reference proteome</keyword>
<evidence type="ECO:0000256" key="2">
    <source>
        <dbReference type="SAM" id="Coils"/>
    </source>
</evidence>
<feature type="coiled-coil region" evidence="2">
    <location>
        <begin position="177"/>
        <end position="204"/>
    </location>
</feature>
<evidence type="ECO:0000313" key="7">
    <source>
        <dbReference type="RefSeq" id="XP_056684987.1"/>
    </source>
</evidence>
<keyword evidence="2" id="KW-0175">Coiled coil</keyword>
<organism evidence="6 7">
    <name type="scientific">Spinacia oleracea</name>
    <name type="common">Spinach</name>
    <dbReference type="NCBI Taxonomy" id="3562"/>
    <lineage>
        <taxon>Eukaryota</taxon>
        <taxon>Viridiplantae</taxon>
        <taxon>Streptophyta</taxon>
        <taxon>Embryophyta</taxon>
        <taxon>Tracheophyta</taxon>
        <taxon>Spermatophyta</taxon>
        <taxon>Magnoliopsida</taxon>
        <taxon>eudicotyledons</taxon>
        <taxon>Gunneridae</taxon>
        <taxon>Pentapetalae</taxon>
        <taxon>Caryophyllales</taxon>
        <taxon>Chenopodiaceae</taxon>
        <taxon>Chenopodioideae</taxon>
        <taxon>Anserineae</taxon>
        <taxon>Spinacia</taxon>
    </lineage>
</organism>
<dbReference type="GeneID" id="130461082"/>
<feature type="domain" description="Phosphorylated adapter RNA export protein RNA-binding" evidence="5">
    <location>
        <begin position="87"/>
        <end position="165"/>
    </location>
</feature>
<evidence type="ECO:0000256" key="3">
    <source>
        <dbReference type="SAM" id="MobiDB-lite"/>
    </source>
</evidence>
<feature type="region of interest" description="Disordered" evidence="3">
    <location>
        <begin position="30"/>
        <end position="79"/>
    </location>
</feature>
<dbReference type="RefSeq" id="XP_056684987.1">
    <property type="nucleotide sequence ID" value="XM_056829009.1"/>
</dbReference>
<feature type="compositionally biased region" description="Basic and acidic residues" evidence="3">
    <location>
        <begin position="39"/>
        <end position="49"/>
    </location>
</feature>
<name>A0ABM3QNQ9_SPIOL</name>
<feature type="compositionally biased region" description="Basic residues" evidence="3">
    <location>
        <begin position="60"/>
        <end position="74"/>
    </location>
</feature>
<evidence type="ECO:0000256" key="4">
    <source>
        <dbReference type="SAM" id="Phobius"/>
    </source>
</evidence>
<reference evidence="7" key="2">
    <citation type="submission" date="2025-08" db="UniProtKB">
        <authorList>
            <consortium name="RefSeq"/>
        </authorList>
    </citation>
    <scope>IDENTIFICATION</scope>
    <source>
        <tissue evidence="7">Leaf</tissue>
    </source>
</reference>
<dbReference type="InterPro" id="IPR039204">
    <property type="entry name" value="MRS2-like"/>
</dbReference>
<keyword evidence="4" id="KW-0472">Membrane</keyword>
<gene>
    <name evidence="7" type="primary">LOC130461082</name>
</gene>
<protein>
    <submittedName>
        <fullName evidence="7">Magnesium transporter MRS2-I</fullName>
    </submittedName>
</protein>
<comment type="similarity">
    <text evidence="1">Belongs to the CorA metal ion transporter (MIT) (TC 1.A.35.5) family.</text>
</comment>
<evidence type="ECO:0000259" key="5">
    <source>
        <dbReference type="Pfam" id="PF10258"/>
    </source>
</evidence>
<dbReference type="PANTHER" id="PTHR13890:SF31">
    <property type="entry name" value="MAGNESIUM TRANSPORTER MRS2-2-RELATED"/>
    <property type="match status" value="1"/>
</dbReference>
<dbReference type="Pfam" id="PF22099">
    <property type="entry name" value="MRS2-like"/>
    <property type="match status" value="1"/>
</dbReference>
<dbReference type="Pfam" id="PF10258">
    <property type="entry name" value="PHAX_RNA-bd"/>
    <property type="match status" value="1"/>
</dbReference>
<evidence type="ECO:0000313" key="6">
    <source>
        <dbReference type="Proteomes" id="UP000813463"/>
    </source>
</evidence>
<reference evidence="6" key="1">
    <citation type="journal article" date="2021" name="Nat. Commun.">
        <title>Genomic analyses provide insights into spinach domestication and the genetic basis of agronomic traits.</title>
        <authorList>
            <person name="Cai X."/>
            <person name="Sun X."/>
            <person name="Xu C."/>
            <person name="Sun H."/>
            <person name="Wang X."/>
            <person name="Ge C."/>
            <person name="Zhang Z."/>
            <person name="Wang Q."/>
            <person name="Fei Z."/>
            <person name="Jiao C."/>
            <person name="Wang Q."/>
        </authorList>
    </citation>
    <scope>NUCLEOTIDE SEQUENCE [LARGE SCALE GENOMIC DNA]</scope>
    <source>
        <strain evidence="6">cv. Varoflay</strain>
    </source>
</reference>
<feature type="transmembrane region" description="Helical" evidence="4">
    <location>
        <begin position="311"/>
        <end position="336"/>
    </location>
</feature>
<proteinExistence type="inferred from homology"/>
<dbReference type="Proteomes" id="UP000813463">
    <property type="component" value="Chromosome 5"/>
</dbReference>
<keyword evidence="4" id="KW-0812">Transmembrane</keyword>
<dbReference type="PANTHER" id="PTHR13890">
    <property type="entry name" value="RNA SPLICING PROTEIN MRS2, MITOCHONDRIAL"/>
    <property type="match status" value="1"/>
</dbReference>